<evidence type="ECO:0000256" key="1">
    <source>
        <dbReference type="ARBA" id="ARBA00007025"/>
    </source>
</evidence>
<reference evidence="5" key="2">
    <citation type="submission" date="2020-09" db="EMBL/GenBank/DDBJ databases">
        <authorList>
            <person name="Sun Q."/>
            <person name="Ohkuma M."/>
        </authorList>
    </citation>
    <scope>NUCLEOTIDE SEQUENCE</scope>
    <source>
        <strain evidence="5">JCM 14371</strain>
    </source>
</reference>
<dbReference type="InterPro" id="IPR043472">
    <property type="entry name" value="Macro_dom-like"/>
</dbReference>
<dbReference type="GO" id="GO:0006281">
    <property type="term" value="P:DNA repair"/>
    <property type="evidence" value="ECO:0007669"/>
    <property type="project" value="InterPro"/>
</dbReference>
<comment type="caution">
    <text evidence="5">The sequence shown here is derived from an EMBL/GenBank/DDBJ whole genome shotgun (WGS) entry which is preliminary data.</text>
</comment>
<dbReference type="InterPro" id="IPR031053">
    <property type="entry name" value="ALC1"/>
</dbReference>
<protein>
    <submittedName>
        <fullName evidence="5">Appr-1-p processing protein</fullName>
    </submittedName>
</protein>
<evidence type="ECO:0000259" key="4">
    <source>
        <dbReference type="PROSITE" id="PS51154"/>
    </source>
</evidence>
<comment type="similarity">
    <text evidence="1">Belongs to the SNF2/RAD54 helicase family.</text>
</comment>
<dbReference type="GO" id="GO:0003678">
    <property type="term" value="F:DNA helicase activity"/>
    <property type="evidence" value="ECO:0007669"/>
    <property type="project" value="InterPro"/>
</dbReference>
<evidence type="ECO:0000313" key="6">
    <source>
        <dbReference type="Proteomes" id="UP000635726"/>
    </source>
</evidence>
<keyword evidence="6" id="KW-1185">Reference proteome</keyword>
<sequence length="169" mass="18834">MSLRYLEADATLPQGPGPKLLVHVCNDIGAWGRGFVLGLSQRHTEPERRYKAWAAGREDLPFELGQVQFVTVTPDLMVANLIGQHDIARKGQAQDRPPVRYEAIREGLGRVKTEAQRQGASIHMPRIGAGLAGGDWQVIEQIVEEELVAHGLSVTVYDFPQSRDQRVRF</sequence>
<dbReference type="PANTHER" id="PTHR47157:SF1">
    <property type="entry name" value="CHROMODOMAIN-HELICASE-DNA-BINDING PROTEIN 1-LIKE"/>
    <property type="match status" value="1"/>
</dbReference>
<reference evidence="5" key="1">
    <citation type="journal article" date="2014" name="Int. J. Syst. Evol. Microbiol.">
        <title>Complete genome sequence of Corynebacterium casei LMG S-19264T (=DSM 44701T), isolated from a smear-ripened cheese.</title>
        <authorList>
            <consortium name="US DOE Joint Genome Institute (JGI-PGF)"/>
            <person name="Walter F."/>
            <person name="Albersmeier A."/>
            <person name="Kalinowski J."/>
            <person name="Ruckert C."/>
        </authorList>
    </citation>
    <scope>NUCLEOTIDE SEQUENCE</scope>
    <source>
        <strain evidence="5">JCM 14371</strain>
    </source>
</reference>
<evidence type="ECO:0000256" key="2">
    <source>
        <dbReference type="ARBA" id="ARBA00022741"/>
    </source>
</evidence>
<accession>A0A917UTZ5</accession>
<proteinExistence type="inferred from homology"/>
<dbReference type="GO" id="GO:0005524">
    <property type="term" value="F:ATP binding"/>
    <property type="evidence" value="ECO:0007669"/>
    <property type="project" value="UniProtKB-KW"/>
</dbReference>
<dbReference type="InterPro" id="IPR002589">
    <property type="entry name" value="Macro_dom"/>
</dbReference>
<keyword evidence="3" id="KW-0067">ATP-binding</keyword>
<gene>
    <name evidence="5" type="ORF">GCM10008939_31230</name>
</gene>
<dbReference type="Gene3D" id="3.40.220.10">
    <property type="entry name" value="Leucine Aminopeptidase, subunit E, domain 1"/>
    <property type="match status" value="1"/>
</dbReference>
<dbReference type="EMBL" id="BMOE01000013">
    <property type="protein sequence ID" value="GGJ85091.1"/>
    <property type="molecule type" value="Genomic_DNA"/>
</dbReference>
<name>A0A917UTZ5_9DEIO</name>
<organism evidence="5 6">
    <name type="scientific">Deinococcus aquiradiocola</name>
    <dbReference type="NCBI Taxonomy" id="393059"/>
    <lineage>
        <taxon>Bacteria</taxon>
        <taxon>Thermotogati</taxon>
        <taxon>Deinococcota</taxon>
        <taxon>Deinococci</taxon>
        <taxon>Deinococcales</taxon>
        <taxon>Deinococcaceae</taxon>
        <taxon>Deinococcus</taxon>
    </lineage>
</organism>
<feature type="domain" description="Macro" evidence="4">
    <location>
        <begin position="1"/>
        <end position="169"/>
    </location>
</feature>
<dbReference type="GO" id="GO:0006338">
    <property type="term" value="P:chromatin remodeling"/>
    <property type="evidence" value="ECO:0007669"/>
    <property type="project" value="InterPro"/>
</dbReference>
<evidence type="ECO:0000256" key="3">
    <source>
        <dbReference type="ARBA" id="ARBA00022840"/>
    </source>
</evidence>
<dbReference type="Proteomes" id="UP000635726">
    <property type="component" value="Unassembled WGS sequence"/>
</dbReference>
<dbReference type="PROSITE" id="PS51154">
    <property type="entry name" value="MACRO"/>
    <property type="match status" value="1"/>
</dbReference>
<dbReference type="SUPFAM" id="SSF52949">
    <property type="entry name" value="Macro domain-like"/>
    <property type="match status" value="1"/>
</dbReference>
<dbReference type="PANTHER" id="PTHR47157">
    <property type="entry name" value="CHROMODOMAIN-HELICASE-DNA-BINDING PROTEIN 1-LIKE"/>
    <property type="match status" value="1"/>
</dbReference>
<dbReference type="AlphaFoldDB" id="A0A917UTZ5"/>
<keyword evidence="2" id="KW-0547">Nucleotide-binding</keyword>
<evidence type="ECO:0000313" key="5">
    <source>
        <dbReference type="EMBL" id="GGJ85091.1"/>
    </source>
</evidence>
<dbReference type="RefSeq" id="WP_188964228.1">
    <property type="nucleotide sequence ID" value="NZ_BMOE01000013.1"/>
</dbReference>
<dbReference type="SMART" id="SM00506">
    <property type="entry name" value="A1pp"/>
    <property type="match status" value="1"/>
</dbReference>